<dbReference type="EMBL" id="CP136895">
    <property type="protein sequence ID" value="WOL10964.1"/>
    <property type="molecule type" value="Genomic_DNA"/>
</dbReference>
<dbReference type="PANTHER" id="PTHR31657:SF73">
    <property type="entry name" value="OS02G0752800 PROTEIN"/>
    <property type="match status" value="1"/>
</dbReference>
<name>A0AAQ3QH67_9LILI</name>
<reference evidence="3 4" key="1">
    <citation type="submission" date="2023-10" db="EMBL/GenBank/DDBJ databases">
        <title>Chromosome-scale genome assembly provides insights into flower coloration mechanisms of Canna indica.</title>
        <authorList>
            <person name="Li C."/>
        </authorList>
    </citation>
    <scope>NUCLEOTIDE SEQUENCE [LARGE SCALE GENOMIC DNA]</scope>
    <source>
        <tissue evidence="3">Flower</tissue>
    </source>
</reference>
<evidence type="ECO:0000256" key="2">
    <source>
        <dbReference type="ARBA" id="ARBA00024343"/>
    </source>
</evidence>
<comment type="similarity">
    <text evidence="2">Belongs to the AP2/ERF transcription factor family. ERF subfamily.</text>
</comment>
<gene>
    <name evidence="3" type="ORF">Cni_G19724</name>
</gene>
<protein>
    <submittedName>
        <fullName evidence="3">Uncharacterized protein</fullName>
    </submittedName>
</protein>
<dbReference type="Proteomes" id="UP001327560">
    <property type="component" value="Chromosome 6"/>
</dbReference>
<keyword evidence="1" id="KW-0010">Activator</keyword>
<proteinExistence type="inferred from homology"/>
<evidence type="ECO:0000313" key="4">
    <source>
        <dbReference type="Proteomes" id="UP001327560"/>
    </source>
</evidence>
<organism evidence="3 4">
    <name type="scientific">Canna indica</name>
    <name type="common">Indian-shot</name>
    <dbReference type="NCBI Taxonomy" id="4628"/>
    <lineage>
        <taxon>Eukaryota</taxon>
        <taxon>Viridiplantae</taxon>
        <taxon>Streptophyta</taxon>
        <taxon>Embryophyta</taxon>
        <taxon>Tracheophyta</taxon>
        <taxon>Spermatophyta</taxon>
        <taxon>Magnoliopsida</taxon>
        <taxon>Liliopsida</taxon>
        <taxon>Zingiberales</taxon>
        <taxon>Cannaceae</taxon>
        <taxon>Canna</taxon>
    </lineage>
</organism>
<evidence type="ECO:0000256" key="1">
    <source>
        <dbReference type="ARBA" id="ARBA00023159"/>
    </source>
</evidence>
<dbReference type="GO" id="GO:0005634">
    <property type="term" value="C:nucleus"/>
    <property type="evidence" value="ECO:0007669"/>
    <property type="project" value="TreeGrafter"/>
</dbReference>
<dbReference type="AlphaFoldDB" id="A0AAQ3QH67"/>
<keyword evidence="4" id="KW-1185">Reference proteome</keyword>
<dbReference type="PANTHER" id="PTHR31657">
    <property type="entry name" value="ETHYLENE-RESPONSIVE TRANSCRIPTION FACTOR ERF061"/>
    <property type="match status" value="1"/>
</dbReference>
<dbReference type="InterPro" id="IPR051758">
    <property type="entry name" value="ERF/AP2-like"/>
</dbReference>
<dbReference type="GO" id="GO:0043565">
    <property type="term" value="F:sequence-specific DNA binding"/>
    <property type="evidence" value="ECO:0007669"/>
    <property type="project" value="TreeGrafter"/>
</dbReference>
<sequence>MAYKRAAFKLHDDDTQLNFPELRHDRAHMGPPLQPSVDAKLQAICETLSNPQESGPSPSQYKCQLPPTRSNCVRAAFVCPIRFSSWCSDGLMDTDPDAEML</sequence>
<evidence type="ECO:0000313" key="3">
    <source>
        <dbReference type="EMBL" id="WOL10964.1"/>
    </source>
</evidence>
<accession>A0AAQ3QH67</accession>